<keyword evidence="3" id="KW-0808">Transferase</keyword>
<proteinExistence type="predicted"/>
<evidence type="ECO:0000256" key="7">
    <source>
        <dbReference type="SAM" id="Phobius"/>
    </source>
</evidence>
<name>A0A1C5H1Q1_9ACTN</name>
<dbReference type="GO" id="GO:0004673">
    <property type="term" value="F:protein histidine kinase activity"/>
    <property type="evidence" value="ECO:0007669"/>
    <property type="project" value="UniProtKB-EC"/>
</dbReference>
<evidence type="ECO:0000256" key="1">
    <source>
        <dbReference type="ARBA" id="ARBA00000085"/>
    </source>
</evidence>
<evidence type="ECO:0000256" key="2">
    <source>
        <dbReference type="ARBA" id="ARBA00012438"/>
    </source>
</evidence>
<dbReference type="AlphaFoldDB" id="A0A1C5H1Q1"/>
<evidence type="ECO:0000256" key="3">
    <source>
        <dbReference type="ARBA" id="ARBA00022679"/>
    </source>
</evidence>
<dbReference type="InterPro" id="IPR003594">
    <property type="entry name" value="HATPase_dom"/>
</dbReference>
<dbReference type="RefSeq" id="WP_170839279.1">
    <property type="nucleotide sequence ID" value="NZ_FMDN01000002.1"/>
</dbReference>
<dbReference type="Gene3D" id="3.30.565.10">
    <property type="entry name" value="Histidine kinase-like ATPase, C-terminal domain"/>
    <property type="match status" value="1"/>
</dbReference>
<feature type="transmembrane region" description="Helical" evidence="7">
    <location>
        <begin position="12"/>
        <end position="32"/>
    </location>
</feature>
<feature type="region of interest" description="Disordered" evidence="6">
    <location>
        <begin position="109"/>
        <end position="132"/>
    </location>
</feature>
<keyword evidence="5" id="KW-0902">Two-component regulatory system</keyword>
<gene>
    <name evidence="9" type="ORF">GA0070560_102469</name>
</gene>
<dbReference type="EC" id="2.7.13.3" evidence="2"/>
<dbReference type="CDD" id="cd16917">
    <property type="entry name" value="HATPase_UhpB-NarQ-NarX-like"/>
    <property type="match status" value="1"/>
</dbReference>
<dbReference type="Pfam" id="PF02518">
    <property type="entry name" value="HATPase_c"/>
    <property type="match status" value="1"/>
</dbReference>
<organism evidence="9 10">
    <name type="scientific">Micromonospora halophytica</name>
    <dbReference type="NCBI Taxonomy" id="47864"/>
    <lineage>
        <taxon>Bacteria</taxon>
        <taxon>Bacillati</taxon>
        <taxon>Actinomycetota</taxon>
        <taxon>Actinomycetes</taxon>
        <taxon>Micromonosporales</taxon>
        <taxon>Micromonosporaceae</taxon>
        <taxon>Micromonospora</taxon>
    </lineage>
</organism>
<dbReference type="Proteomes" id="UP000199408">
    <property type="component" value="Unassembled WGS sequence"/>
</dbReference>
<evidence type="ECO:0000256" key="5">
    <source>
        <dbReference type="ARBA" id="ARBA00023012"/>
    </source>
</evidence>
<evidence type="ECO:0000256" key="6">
    <source>
        <dbReference type="SAM" id="MobiDB-lite"/>
    </source>
</evidence>
<feature type="transmembrane region" description="Helical" evidence="7">
    <location>
        <begin position="44"/>
        <end position="61"/>
    </location>
</feature>
<dbReference type="InterPro" id="IPR050482">
    <property type="entry name" value="Sensor_HK_TwoCompSys"/>
</dbReference>
<keyword evidence="7" id="KW-0812">Transmembrane</keyword>
<dbReference type="EMBL" id="FMDN01000002">
    <property type="protein sequence ID" value="SCG39853.1"/>
    <property type="molecule type" value="Genomic_DNA"/>
</dbReference>
<dbReference type="PANTHER" id="PTHR24421">
    <property type="entry name" value="NITRATE/NITRITE SENSOR PROTEIN NARX-RELATED"/>
    <property type="match status" value="1"/>
</dbReference>
<accession>A0A1C5H1Q1</accession>
<keyword evidence="4 9" id="KW-0418">Kinase</keyword>
<dbReference type="Pfam" id="PF23539">
    <property type="entry name" value="DUF7134"/>
    <property type="match status" value="1"/>
</dbReference>
<dbReference type="InterPro" id="IPR055558">
    <property type="entry name" value="DUF7134"/>
</dbReference>
<sequence>MGRLAQWRRVARAHPAVADVLLAVVLFVASLLPLSPPGGPPRTSLTAGAVLLAALGCGALTLRRRHPLPVLAVATVTVVLAQFTGLARGPLVIAVAVAAYTLGTRSAAAAERSGTGKAPRRAEEPAVPTAPVPSLNRLDALVEGCGAGQSVRWTVSGQPRPLPTAVDVTAYRIIQESLTNAYRHAPGAAVAVRLRYDPDGVTVEVRDDGAPAAAQADAAATDGGARPAAATAAGIRSGAGLGVVGMRERVEAVGGTFAAGPRPDGGWLVRAQLPAPEELPDA</sequence>
<keyword evidence="7" id="KW-1133">Transmembrane helix</keyword>
<protein>
    <recommendedName>
        <fullName evidence="2">histidine kinase</fullName>
        <ecNumber evidence="2">2.7.13.3</ecNumber>
    </recommendedName>
</protein>
<reference evidence="10" key="1">
    <citation type="submission" date="2016-06" db="EMBL/GenBank/DDBJ databases">
        <authorList>
            <person name="Varghese N."/>
        </authorList>
    </citation>
    <scope>NUCLEOTIDE SEQUENCE [LARGE SCALE GENOMIC DNA]</scope>
    <source>
        <strain evidence="10">DSM 43171</strain>
    </source>
</reference>
<dbReference type="STRING" id="47864.GA0070560_102469"/>
<feature type="transmembrane region" description="Helical" evidence="7">
    <location>
        <begin position="68"/>
        <end position="85"/>
    </location>
</feature>
<evidence type="ECO:0000256" key="4">
    <source>
        <dbReference type="ARBA" id="ARBA00022777"/>
    </source>
</evidence>
<dbReference type="InterPro" id="IPR036890">
    <property type="entry name" value="HATPase_C_sf"/>
</dbReference>
<feature type="domain" description="Histidine kinase/HSP90-like ATPase" evidence="8">
    <location>
        <begin position="165"/>
        <end position="277"/>
    </location>
</feature>
<keyword evidence="7" id="KW-0472">Membrane</keyword>
<dbReference type="SMART" id="SM00387">
    <property type="entry name" value="HATPase_c"/>
    <property type="match status" value="1"/>
</dbReference>
<keyword evidence="10" id="KW-1185">Reference proteome</keyword>
<evidence type="ECO:0000313" key="10">
    <source>
        <dbReference type="Proteomes" id="UP000199408"/>
    </source>
</evidence>
<dbReference type="GO" id="GO:0000160">
    <property type="term" value="P:phosphorelay signal transduction system"/>
    <property type="evidence" value="ECO:0007669"/>
    <property type="project" value="UniProtKB-KW"/>
</dbReference>
<dbReference type="SUPFAM" id="SSF55874">
    <property type="entry name" value="ATPase domain of HSP90 chaperone/DNA topoisomerase II/histidine kinase"/>
    <property type="match status" value="1"/>
</dbReference>
<evidence type="ECO:0000313" key="9">
    <source>
        <dbReference type="EMBL" id="SCG39853.1"/>
    </source>
</evidence>
<evidence type="ECO:0000259" key="8">
    <source>
        <dbReference type="SMART" id="SM00387"/>
    </source>
</evidence>
<comment type="catalytic activity">
    <reaction evidence="1">
        <text>ATP + protein L-histidine = ADP + protein N-phospho-L-histidine.</text>
        <dbReference type="EC" id="2.7.13.3"/>
    </reaction>
</comment>
<dbReference type="PANTHER" id="PTHR24421:SF10">
    <property type="entry name" value="NITRATE_NITRITE SENSOR PROTEIN NARQ"/>
    <property type="match status" value="1"/>
</dbReference>